<dbReference type="AlphaFoldDB" id="A0A7U8GU79"/>
<organism evidence="1 2">
    <name type="scientific">Neptuniibacter caesariensis</name>
    <dbReference type="NCBI Taxonomy" id="207954"/>
    <lineage>
        <taxon>Bacteria</taxon>
        <taxon>Pseudomonadati</taxon>
        <taxon>Pseudomonadota</taxon>
        <taxon>Gammaproteobacteria</taxon>
        <taxon>Oceanospirillales</taxon>
        <taxon>Oceanospirillaceae</taxon>
        <taxon>Neptuniibacter</taxon>
    </lineage>
</organism>
<dbReference type="PANTHER" id="PTHR36154:SF1">
    <property type="entry name" value="DNA-BINDING TRANSCRIPTIONAL ACTIVATOR ALPA"/>
    <property type="match status" value="1"/>
</dbReference>
<evidence type="ECO:0000313" key="2">
    <source>
        <dbReference type="Proteomes" id="UP000002171"/>
    </source>
</evidence>
<dbReference type="Gene3D" id="1.10.238.160">
    <property type="match status" value="1"/>
</dbReference>
<dbReference type="Pfam" id="PF05930">
    <property type="entry name" value="Phage_AlpA"/>
    <property type="match status" value="1"/>
</dbReference>
<dbReference type="InterPro" id="IPR052931">
    <property type="entry name" value="Prophage_regulatory_activator"/>
</dbReference>
<dbReference type="OrthoDB" id="8455288at2"/>
<dbReference type="PANTHER" id="PTHR36154">
    <property type="entry name" value="DNA-BINDING TRANSCRIPTIONAL ACTIVATOR ALPA"/>
    <property type="match status" value="1"/>
</dbReference>
<accession>A0A7U8GU79</accession>
<sequence>MNTKRLIRRKEVEQLTGLGRSCIYARMSRNEFPKAIPIGGRLVAWDESEIQQWISDRIEAAQAA</sequence>
<comment type="caution">
    <text evidence="1">The sequence shown here is derived from an EMBL/GenBank/DDBJ whole genome shotgun (WGS) entry which is preliminary data.</text>
</comment>
<reference evidence="1 2" key="1">
    <citation type="submission" date="2006-02" db="EMBL/GenBank/DDBJ databases">
        <authorList>
            <person name="Pinhassi J."/>
            <person name="Pedros-Alio C."/>
            <person name="Ferriera S."/>
            <person name="Johnson J."/>
            <person name="Kravitz S."/>
            <person name="Halpern A."/>
            <person name="Remington K."/>
            <person name="Beeson K."/>
            <person name="Tran B."/>
            <person name="Rogers Y.-H."/>
            <person name="Friedman R."/>
            <person name="Venter J.C."/>
        </authorList>
    </citation>
    <scope>NUCLEOTIDE SEQUENCE [LARGE SCALE GENOMIC DNA]</scope>
    <source>
        <strain evidence="1 2">MED92</strain>
    </source>
</reference>
<dbReference type="EMBL" id="AAOW01000001">
    <property type="protein sequence ID" value="EAR62905.1"/>
    <property type="molecule type" value="Genomic_DNA"/>
</dbReference>
<dbReference type="InterPro" id="IPR010260">
    <property type="entry name" value="AlpA"/>
</dbReference>
<dbReference type="Proteomes" id="UP000002171">
    <property type="component" value="Unassembled WGS sequence"/>
</dbReference>
<evidence type="ECO:0000313" key="1">
    <source>
        <dbReference type="EMBL" id="EAR62905.1"/>
    </source>
</evidence>
<name>A0A7U8GU79_NEPCE</name>
<dbReference type="RefSeq" id="WP_007021923.1">
    <property type="nucleotide sequence ID" value="NZ_CH724126.1"/>
</dbReference>
<keyword evidence="2" id="KW-1185">Reference proteome</keyword>
<protein>
    <submittedName>
        <fullName evidence="1">Predicted transcriptional regulator</fullName>
    </submittedName>
</protein>
<gene>
    <name evidence="1" type="ORF">MED92_07296</name>
</gene>
<proteinExistence type="predicted"/>